<dbReference type="Proteomes" id="UP000722791">
    <property type="component" value="Unassembled WGS sequence"/>
</dbReference>
<dbReference type="InterPro" id="IPR003607">
    <property type="entry name" value="HD/PDEase_dom"/>
</dbReference>
<dbReference type="AlphaFoldDB" id="A0A8J4G884"/>
<dbReference type="PROSITE" id="PS51845">
    <property type="entry name" value="PDEASE_I_2"/>
    <property type="match status" value="1"/>
</dbReference>
<feature type="compositionally biased region" description="Polar residues" evidence="3">
    <location>
        <begin position="198"/>
        <end position="209"/>
    </location>
</feature>
<feature type="region of interest" description="Disordered" evidence="3">
    <location>
        <begin position="198"/>
        <end position="263"/>
    </location>
</feature>
<comment type="caution">
    <text evidence="4">The sequence shown here is derived from an EMBL/GenBank/DDBJ whole genome shotgun (WGS) entry which is preliminary data.</text>
</comment>
<feature type="compositionally biased region" description="Low complexity" evidence="3">
    <location>
        <begin position="80"/>
        <end position="93"/>
    </location>
</feature>
<evidence type="ECO:0000256" key="1">
    <source>
        <dbReference type="ARBA" id="ARBA00022723"/>
    </source>
</evidence>
<organism evidence="4 5">
    <name type="scientific">Volvox reticuliferus</name>
    <dbReference type="NCBI Taxonomy" id="1737510"/>
    <lineage>
        <taxon>Eukaryota</taxon>
        <taxon>Viridiplantae</taxon>
        <taxon>Chlorophyta</taxon>
        <taxon>core chlorophytes</taxon>
        <taxon>Chlorophyceae</taxon>
        <taxon>CS clade</taxon>
        <taxon>Chlamydomonadales</taxon>
        <taxon>Volvocaceae</taxon>
        <taxon>Volvox</taxon>
    </lineage>
</organism>
<dbReference type="InterPro" id="IPR036971">
    <property type="entry name" value="PDEase_catalytic_dom_sf"/>
</dbReference>
<dbReference type="SUPFAM" id="SSF109604">
    <property type="entry name" value="HD-domain/PDEase-like"/>
    <property type="match status" value="1"/>
</dbReference>
<evidence type="ECO:0000313" key="5">
    <source>
        <dbReference type="Proteomes" id="UP000722791"/>
    </source>
</evidence>
<feature type="compositionally biased region" description="Low complexity" evidence="3">
    <location>
        <begin position="309"/>
        <end position="323"/>
    </location>
</feature>
<dbReference type="GO" id="GO:0007165">
    <property type="term" value="P:signal transduction"/>
    <property type="evidence" value="ECO:0007669"/>
    <property type="project" value="InterPro"/>
</dbReference>
<feature type="region of interest" description="Disordered" evidence="3">
    <location>
        <begin position="69"/>
        <end position="107"/>
    </location>
</feature>
<dbReference type="GO" id="GO:0004114">
    <property type="term" value="F:3',5'-cyclic-nucleotide phosphodiesterase activity"/>
    <property type="evidence" value="ECO:0007669"/>
    <property type="project" value="InterPro"/>
</dbReference>
<dbReference type="OrthoDB" id="568146at2759"/>
<accession>A0A8J4G884</accession>
<name>A0A8J4G884_9CHLO</name>
<dbReference type="PANTHER" id="PTHR11347">
    <property type="entry name" value="CYCLIC NUCLEOTIDE PHOSPHODIESTERASE"/>
    <property type="match status" value="1"/>
</dbReference>
<dbReference type="SMART" id="SM00471">
    <property type="entry name" value="HDc"/>
    <property type="match status" value="1"/>
</dbReference>
<evidence type="ECO:0000256" key="2">
    <source>
        <dbReference type="ARBA" id="ARBA00022801"/>
    </source>
</evidence>
<proteinExistence type="predicted"/>
<evidence type="ECO:0000313" key="4">
    <source>
        <dbReference type="EMBL" id="GIM01921.1"/>
    </source>
</evidence>
<dbReference type="CDD" id="cd00077">
    <property type="entry name" value="HDc"/>
    <property type="match status" value="1"/>
</dbReference>
<keyword evidence="2" id="KW-0378">Hydrolase</keyword>
<dbReference type="InterPro" id="IPR002073">
    <property type="entry name" value="PDEase_catalytic_dom"/>
</dbReference>
<sequence>MQRSYKLVARLVRALVDLKGGARTGVRTAVAPAQNAAASGAATAGRCIKGSSSQSGAIKDLASGGRSWWSHMPKTPQLPAGALSDAAQSSGDQQSDHNEWTSSANESEDLSCLDSDLLDVDLMAMRTDTPADVLLCILADMLDGRQPDLRDVALARSALLRHMDLYEPLNSGGLIRSAGLEADVADALMHQLGASTATTNGVSVDSPTVSPGPPRGTPNLSRSPSLSAAQSSSTSSPASAASSSASSSSGLPASTAICGHDGGNDDDDYGGSLAADNLRDALAALLGLPAPPRLLQLRRSSADEEDAASTGSSSWGSGSDSDGNLQSRGSGAVPTPLMEEVEQMLAQAYDSWQYDTWRLADVTQGHALSCLSFYLLHREGLISQFRIQPTKLARLLRALESGYPSNPYHNSTHAADVLQTLHVLLRGAGLTPYYLDSLGLMAMYFAAIIHDHGHPGLTADFLIATSDPLAVRYNDRAPLENHHGASFFALMQQPEMNVMEQLTGQERTAFRKQVLDLVMATDMKQHFSLLAHFNTAHHLAAYNKDIGPWALARNAATKLSRRSRNDTEAAGGGLDVVGAGVAGGEGLPGEMPRPLDEAERTLSLQIFLKAADLGHLGEELGVHQRWVRSLEEEFFLQGDKEQQLGLPISPLFDRSKQGVSKSQVGFYDFIALPLVHSLASAFPGAKPLLACFVDNYDHWRAVERAAAASAAVAAAQQTQTAAAAAAIAVPLSRISTPPAAAAATATSATSEVAAPVQQ</sequence>
<dbReference type="GO" id="GO:0046872">
    <property type="term" value="F:metal ion binding"/>
    <property type="evidence" value="ECO:0007669"/>
    <property type="project" value="UniProtKB-KW"/>
</dbReference>
<dbReference type="InterPro" id="IPR023088">
    <property type="entry name" value="PDEase"/>
</dbReference>
<dbReference type="Pfam" id="PF00233">
    <property type="entry name" value="PDEase_I"/>
    <property type="match status" value="1"/>
</dbReference>
<feature type="region of interest" description="Disordered" evidence="3">
    <location>
        <begin position="299"/>
        <end position="333"/>
    </location>
</feature>
<gene>
    <name evidence="4" type="ORF">Vretimale_6637</name>
</gene>
<keyword evidence="1" id="KW-0479">Metal-binding</keyword>
<reference evidence="4" key="1">
    <citation type="journal article" date="2021" name="Proc. Natl. Acad. Sci. U.S.A.">
        <title>Three genomes in the algal genus Volvox reveal the fate of a haploid sex-determining region after a transition to homothallism.</title>
        <authorList>
            <person name="Yamamoto K."/>
            <person name="Hamaji T."/>
            <person name="Kawai-Toyooka H."/>
            <person name="Matsuzaki R."/>
            <person name="Takahashi F."/>
            <person name="Nishimura Y."/>
            <person name="Kawachi M."/>
            <person name="Noguchi H."/>
            <person name="Minakuchi Y."/>
            <person name="Umen J.G."/>
            <person name="Toyoda A."/>
            <person name="Nozaki H."/>
        </authorList>
    </citation>
    <scope>NUCLEOTIDE SEQUENCE</scope>
    <source>
        <strain evidence="4">NIES-3785</strain>
    </source>
</reference>
<dbReference type="Gene3D" id="1.10.1300.10">
    <property type="entry name" value="3'5'-cyclic nucleotide phosphodiesterase, catalytic domain"/>
    <property type="match status" value="1"/>
</dbReference>
<dbReference type="PRINTS" id="PR00387">
    <property type="entry name" value="PDIESTERASE1"/>
</dbReference>
<feature type="compositionally biased region" description="Low complexity" evidence="3">
    <location>
        <begin position="220"/>
        <end position="256"/>
    </location>
</feature>
<dbReference type="EMBL" id="BNCQ01000010">
    <property type="protein sequence ID" value="GIM01921.1"/>
    <property type="molecule type" value="Genomic_DNA"/>
</dbReference>
<protein>
    <submittedName>
        <fullName evidence="4">Uncharacterized protein</fullName>
    </submittedName>
</protein>
<evidence type="ECO:0000256" key="3">
    <source>
        <dbReference type="SAM" id="MobiDB-lite"/>
    </source>
</evidence>